<name>A0ABT2RPL1_9FIRM</name>
<dbReference type="InterPro" id="IPR055210">
    <property type="entry name" value="CtpA/B_N"/>
</dbReference>
<protein>
    <submittedName>
        <fullName evidence="7">S41 family peptidase</fullName>
    </submittedName>
</protein>
<dbReference type="CDD" id="cd07560">
    <property type="entry name" value="Peptidase_S41_CPP"/>
    <property type="match status" value="1"/>
</dbReference>
<evidence type="ECO:0000256" key="1">
    <source>
        <dbReference type="ARBA" id="ARBA00009179"/>
    </source>
</evidence>
<feature type="domain" description="PDZ" evidence="6">
    <location>
        <begin position="99"/>
        <end position="169"/>
    </location>
</feature>
<dbReference type="Gene3D" id="2.30.42.10">
    <property type="match status" value="1"/>
</dbReference>
<proteinExistence type="inferred from homology"/>
<comment type="similarity">
    <text evidence="1 5">Belongs to the peptidase S41A family.</text>
</comment>
<sequence length="396" mass="43527">MKQKSGFLKGALCGALTALLIVGLVSCGIIADKRQEAQSAGQSADNTAEAETKLQYLKALIDEYFIEDIDEEKLTEGIYKGYIDGLEDPYSVYYDEEETREMNETTSGEYQGVGFVVSQDKDTEIITVLQVYEDSPAQEAGIKDGDILYKVDGEELSGLDLTEVVRKIKGEEGTEVELTVLRGDNAEEVTVTAVRRTIEAQTVSHEMKENGVGYIRISEFDSVTYEQYKTALEDLEANGMQSLIVDLRSNPGGNLVTVCDILDLMLPEGTIVYTEDKNGEKNEFTSDEENQFTKPLVVMMNGYSASASEIFAGAVQDYGTGQIVGTQSYGKGVVQQIFDLKDGTSLKLTIAEYFTPNGRNINGEGITPDVEVEYEYDEANPEADNQLDKAIEVVCQ</sequence>
<dbReference type="Gene3D" id="3.30.750.44">
    <property type="match status" value="1"/>
</dbReference>
<dbReference type="PANTHER" id="PTHR32060:SF30">
    <property type="entry name" value="CARBOXY-TERMINAL PROCESSING PROTEASE CTPA"/>
    <property type="match status" value="1"/>
</dbReference>
<gene>
    <name evidence="7" type="ORF">OCV99_12565</name>
</gene>
<organism evidence="7 8">
    <name type="scientific">Dorea acetigenes</name>
    <dbReference type="NCBI Taxonomy" id="2981787"/>
    <lineage>
        <taxon>Bacteria</taxon>
        <taxon>Bacillati</taxon>
        <taxon>Bacillota</taxon>
        <taxon>Clostridia</taxon>
        <taxon>Lachnospirales</taxon>
        <taxon>Lachnospiraceae</taxon>
        <taxon>Dorea</taxon>
    </lineage>
</organism>
<dbReference type="InterPro" id="IPR041489">
    <property type="entry name" value="PDZ_6"/>
</dbReference>
<comment type="caution">
    <text evidence="7">The sequence shown here is derived from an EMBL/GenBank/DDBJ whole genome shotgun (WGS) entry which is preliminary data.</text>
</comment>
<dbReference type="EMBL" id="JAOQJU010000018">
    <property type="protein sequence ID" value="MCU6687353.1"/>
    <property type="molecule type" value="Genomic_DNA"/>
</dbReference>
<dbReference type="SMART" id="SM00245">
    <property type="entry name" value="TSPc"/>
    <property type="match status" value="1"/>
</dbReference>
<dbReference type="PROSITE" id="PS50106">
    <property type="entry name" value="PDZ"/>
    <property type="match status" value="1"/>
</dbReference>
<dbReference type="InterPro" id="IPR005151">
    <property type="entry name" value="Tail-specific_protease"/>
</dbReference>
<dbReference type="CDD" id="cd06782">
    <property type="entry name" value="cpPDZ_CPP-like"/>
    <property type="match status" value="1"/>
</dbReference>
<dbReference type="Pfam" id="PF03572">
    <property type="entry name" value="Peptidase_S41"/>
    <property type="match status" value="1"/>
</dbReference>
<evidence type="ECO:0000313" key="8">
    <source>
        <dbReference type="Proteomes" id="UP001652431"/>
    </source>
</evidence>
<dbReference type="Pfam" id="PF17820">
    <property type="entry name" value="PDZ_6"/>
    <property type="match status" value="1"/>
</dbReference>
<dbReference type="SUPFAM" id="SSF50156">
    <property type="entry name" value="PDZ domain-like"/>
    <property type="match status" value="1"/>
</dbReference>
<dbReference type="Gene3D" id="3.90.226.10">
    <property type="entry name" value="2-enoyl-CoA Hydratase, Chain A, domain 1"/>
    <property type="match status" value="1"/>
</dbReference>
<dbReference type="NCBIfam" id="TIGR00225">
    <property type="entry name" value="prc"/>
    <property type="match status" value="1"/>
</dbReference>
<dbReference type="RefSeq" id="WP_158371005.1">
    <property type="nucleotide sequence ID" value="NZ_JAOQJU010000018.1"/>
</dbReference>
<evidence type="ECO:0000313" key="7">
    <source>
        <dbReference type="EMBL" id="MCU6687353.1"/>
    </source>
</evidence>
<evidence type="ECO:0000256" key="3">
    <source>
        <dbReference type="ARBA" id="ARBA00022801"/>
    </source>
</evidence>
<dbReference type="InterPro" id="IPR004447">
    <property type="entry name" value="Peptidase_S41A"/>
</dbReference>
<dbReference type="PROSITE" id="PS51257">
    <property type="entry name" value="PROKAR_LIPOPROTEIN"/>
    <property type="match status" value="1"/>
</dbReference>
<dbReference type="InterPro" id="IPR036034">
    <property type="entry name" value="PDZ_sf"/>
</dbReference>
<dbReference type="SMART" id="SM00228">
    <property type="entry name" value="PDZ"/>
    <property type="match status" value="1"/>
</dbReference>
<evidence type="ECO:0000256" key="2">
    <source>
        <dbReference type="ARBA" id="ARBA00022670"/>
    </source>
</evidence>
<dbReference type="InterPro" id="IPR029045">
    <property type="entry name" value="ClpP/crotonase-like_dom_sf"/>
</dbReference>
<keyword evidence="8" id="KW-1185">Reference proteome</keyword>
<reference evidence="7 8" key="1">
    <citation type="journal article" date="2021" name="ISME Commun">
        <title>Automated analysis of genomic sequences facilitates high-throughput and comprehensive description of bacteria.</title>
        <authorList>
            <person name="Hitch T.C.A."/>
        </authorList>
    </citation>
    <scope>NUCLEOTIDE SEQUENCE [LARGE SCALE GENOMIC DNA]</scope>
    <source>
        <strain evidence="7 8">Sanger_03</strain>
    </source>
</reference>
<evidence type="ECO:0000259" key="6">
    <source>
        <dbReference type="PROSITE" id="PS50106"/>
    </source>
</evidence>
<keyword evidence="2 5" id="KW-0645">Protease</keyword>
<keyword evidence="4 5" id="KW-0720">Serine protease</keyword>
<keyword evidence="3 5" id="KW-0378">Hydrolase</keyword>
<dbReference type="SUPFAM" id="SSF52096">
    <property type="entry name" value="ClpP/crotonase"/>
    <property type="match status" value="1"/>
</dbReference>
<dbReference type="Pfam" id="PF22694">
    <property type="entry name" value="CtpB_N-like"/>
    <property type="match status" value="1"/>
</dbReference>
<accession>A0ABT2RPL1</accession>
<dbReference type="InterPro" id="IPR001478">
    <property type="entry name" value="PDZ"/>
</dbReference>
<evidence type="ECO:0000256" key="4">
    <source>
        <dbReference type="ARBA" id="ARBA00022825"/>
    </source>
</evidence>
<dbReference type="PANTHER" id="PTHR32060">
    <property type="entry name" value="TAIL-SPECIFIC PROTEASE"/>
    <property type="match status" value="1"/>
</dbReference>
<evidence type="ECO:0000256" key="5">
    <source>
        <dbReference type="RuleBase" id="RU004404"/>
    </source>
</evidence>
<dbReference type="Proteomes" id="UP001652431">
    <property type="component" value="Unassembled WGS sequence"/>
</dbReference>